<keyword evidence="6" id="KW-0328">Glycosyltransferase</keyword>
<dbReference type="InterPro" id="IPR001182">
    <property type="entry name" value="FtsW/RodA"/>
</dbReference>
<dbReference type="GO" id="GO:0015648">
    <property type="term" value="F:lipid-linked peptidoglycan transporter activity"/>
    <property type="evidence" value="ECO:0007669"/>
    <property type="project" value="TreeGrafter"/>
</dbReference>
<evidence type="ECO:0000256" key="3">
    <source>
        <dbReference type="ARBA" id="ARBA00022960"/>
    </source>
</evidence>
<gene>
    <name evidence="6" type="primary">rodA</name>
    <name evidence="7" type="ORF">COT42_03140</name>
</gene>
<dbReference type="GO" id="GO:0009252">
    <property type="term" value="P:peptidoglycan biosynthetic process"/>
    <property type="evidence" value="ECO:0007669"/>
    <property type="project" value="UniProtKB-UniRule"/>
</dbReference>
<keyword evidence="6" id="KW-0808">Transferase</keyword>
<name>A0A2H0XZI2_UNCSA</name>
<dbReference type="GO" id="GO:0032153">
    <property type="term" value="C:cell division site"/>
    <property type="evidence" value="ECO:0007669"/>
    <property type="project" value="TreeGrafter"/>
</dbReference>
<feature type="transmembrane region" description="Helical" evidence="6">
    <location>
        <begin position="165"/>
        <end position="189"/>
    </location>
</feature>
<dbReference type="AlphaFoldDB" id="A0A2H0XZI2"/>
<feature type="transmembrane region" description="Helical" evidence="6">
    <location>
        <begin position="316"/>
        <end position="336"/>
    </location>
</feature>
<accession>A0A2H0XZI2</accession>
<dbReference type="Pfam" id="PF01098">
    <property type="entry name" value="FTSW_RODA_SPOVE"/>
    <property type="match status" value="1"/>
</dbReference>
<organism evidence="7 8">
    <name type="scientific">Candidatus Saganbacteria bacterium CG08_land_8_20_14_0_20_45_16</name>
    <dbReference type="NCBI Taxonomy" id="2014293"/>
    <lineage>
        <taxon>Bacteria</taxon>
        <taxon>Bacillati</taxon>
        <taxon>Saganbacteria</taxon>
    </lineage>
</organism>
<comment type="pathway">
    <text evidence="6">Cell wall biogenesis; peptidoglycan biosynthesis.</text>
</comment>
<keyword evidence="3 6" id="KW-0133">Cell shape</keyword>
<protein>
    <recommendedName>
        <fullName evidence="6">Peptidoglycan glycosyltransferase RodA</fullName>
        <shortName evidence="6">PGT</shortName>
        <ecNumber evidence="6">2.4.99.28</ecNumber>
    </recommendedName>
    <alternativeName>
        <fullName evidence="6">Cell elongation protein RodA</fullName>
    </alternativeName>
    <alternativeName>
        <fullName evidence="6">Cell wall polymerase</fullName>
    </alternativeName>
    <alternativeName>
        <fullName evidence="6">Peptidoglycan polymerase</fullName>
        <shortName evidence="6">PG polymerase</shortName>
    </alternativeName>
</protein>
<keyword evidence="6" id="KW-0573">Peptidoglycan synthesis</keyword>
<feature type="transmembrane region" description="Helical" evidence="6">
    <location>
        <begin position="51"/>
        <end position="68"/>
    </location>
</feature>
<comment type="function">
    <text evidence="6">Peptidoglycan polymerase that is essential for cell wall elongation.</text>
</comment>
<dbReference type="GO" id="GO:0051301">
    <property type="term" value="P:cell division"/>
    <property type="evidence" value="ECO:0007669"/>
    <property type="project" value="InterPro"/>
</dbReference>
<feature type="transmembrane region" description="Helical" evidence="6">
    <location>
        <begin position="380"/>
        <end position="400"/>
    </location>
</feature>
<evidence type="ECO:0000256" key="4">
    <source>
        <dbReference type="ARBA" id="ARBA00022989"/>
    </source>
</evidence>
<feature type="transmembrane region" description="Helical" evidence="6">
    <location>
        <begin position="12"/>
        <end position="31"/>
    </location>
</feature>
<comment type="caution">
    <text evidence="7">The sequence shown here is derived from an EMBL/GenBank/DDBJ whole genome shotgun (WGS) entry which is preliminary data.</text>
</comment>
<dbReference type="InterPro" id="IPR011923">
    <property type="entry name" value="RodA/MrdB"/>
</dbReference>
<keyword evidence="5 6" id="KW-0472">Membrane</keyword>
<dbReference type="GO" id="GO:0071555">
    <property type="term" value="P:cell wall organization"/>
    <property type="evidence" value="ECO:0007669"/>
    <property type="project" value="UniProtKB-KW"/>
</dbReference>
<dbReference type="PANTHER" id="PTHR30474">
    <property type="entry name" value="CELL CYCLE PROTEIN"/>
    <property type="match status" value="1"/>
</dbReference>
<dbReference type="EC" id="2.4.99.28" evidence="6"/>
<evidence type="ECO:0000256" key="2">
    <source>
        <dbReference type="ARBA" id="ARBA00022692"/>
    </source>
</evidence>
<dbReference type="GO" id="GO:0008955">
    <property type="term" value="F:peptidoglycan glycosyltransferase activity"/>
    <property type="evidence" value="ECO:0007669"/>
    <property type="project" value="UniProtKB-UniRule"/>
</dbReference>
<feature type="transmembrane region" description="Helical" evidence="6">
    <location>
        <begin position="226"/>
        <end position="247"/>
    </location>
</feature>
<feature type="transmembrane region" description="Helical" evidence="6">
    <location>
        <begin position="80"/>
        <end position="100"/>
    </location>
</feature>
<feature type="transmembrane region" description="Helical" evidence="6">
    <location>
        <begin position="348"/>
        <end position="373"/>
    </location>
</feature>
<dbReference type="HAMAP" id="MF_02079">
    <property type="entry name" value="PGT_RodA"/>
    <property type="match status" value="1"/>
</dbReference>
<evidence type="ECO:0000256" key="1">
    <source>
        <dbReference type="ARBA" id="ARBA00004141"/>
    </source>
</evidence>
<dbReference type="NCBIfam" id="NF037961">
    <property type="entry name" value="RodA_shape"/>
    <property type="match status" value="1"/>
</dbReference>
<feature type="transmembrane region" description="Helical" evidence="6">
    <location>
        <begin position="201"/>
        <end position="220"/>
    </location>
</feature>
<dbReference type="Proteomes" id="UP000231343">
    <property type="component" value="Unassembled WGS sequence"/>
</dbReference>
<keyword evidence="6" id="KW-0961">Cell wall biogenesis/degradation</keyword>
<dbReference type="GO" id="GO:0008360">
    <property type="term" value="P:regulation of cell shape"/>
    <property type="evidence" value="ECO:0007669"/>
    <property type="project" value="UniProtKB-KW"/>
</dbReference>
<dbReference type="EMBL" id="PEYM01000055">
    <property type="protein sequence ID" value="PIS30458.1"/>
    <property type="molecule type" value="Genomic_DNA"/>
</dbReference>
<feature type="transmembrane region" description="Helical" evidence="6">
    <location>
        <begin position="112"/>
        <end position="130"/>
    </location>
</feature>
<evidence type="ECO:0000256" key="5">
    <source>
        <dbReference type="ARBA" id="ARBA00023136"/>
    </source>
</evidence>
<keyword evidence="4 6" id="KW-1133">Transmembrane helix</keyword>
<reference evidence="7 8" key="1">
    <citation type="submission" date="2017-09" db="EMBL/GenBank/DDBJ databases">
        <title>Depth-based differentiation of microbial function through sediment-hosted aquifers and enrichment of novel symbionts in the deep terrestrial subsurface.</title>
        <authorList>
            <person name="Probst A.J."/>
            <person name="Ladd B."/>
            <person name="Jarett J.K."/>
            <person name="Geller-Mcgrath D.E."/>
            <person name="Sieber C.M."/>
            <person name="Emerson J.B."/>
            <person name="Anantharaman K."/>
            <person name="Thomas B.C."/>
            <person name="Malmstrom R."/>
            <person name="Stieglmeier M."/>
            <person name="Klingl A."/>
            <person name="Woyke T."/>
            <person name="Ryan C.M."/>
            <person name="Banfield J.F."/>
        </authorList>
    </citation>
    <scope>NUCLEOTIDE SEQUENCE [LARGE SCALE GENOMIC DNA]</scope>
    <source>
        <strain evidence="7">CG08_land_8_20_14_0_20_45_16</strain>
    </source>
</reference>
<comment type="catalytic activity">
    <reaction evidence="6">
        <text>[GlcNAc-(1-&gt;4)-Mur2Ac(oyl-L-Ala-gamma-D-Glu-L-Lys-D-Ala-D-Ala)](n)-di-trans,octa-cis-undecaprenyl diphosphate + beta-D-GlcNAc-(1-&gt;4)-Mur2Ac(oyl-L-Ala-gamma-D-Glu-L-Lys-D-Ala-D-Ala)-di-trans,octa-cis-undecaprenyl diphosphate = [GlcNAc-(1-&gt;4)-Mur2Ac(oyl-L-Ala-gamma-D-Glu-L-Lys-D-Ala-D-Ala)](n+1)-di-trans,octa-cis-undecaprenyl diphosphate + di-trans,octa-cis-undecaprenyl diphosphate + H(+)</text>
        <dbReference type="Rhea" id="RHEA:23708"/>
        <dbReference type="Rhea" id="RHEA-COMP:9602"/>
        <dbReference type="Rhea" id="RHEA-COMP:9603"/>
        <dbReference type="ChEBI" id="CHEBI:15378"/>
        <dbReference type="ChEBI" id="CHEBI:58405"/>
        <dbReference type="ChEBI" id="CHEBI:60033"/>
        <dbReference type="ChEBI" id="CHEBI:78435"/>
        <dbReference type="EC" id="2.4.99.28"/>
    </reaction>
</comment>
<dbReference type="PANTHER" id="PTHR30474:SF1">
    <property type="entry name" value="PEPTIDOGLYCAN GLYCOSYLTRANSFERASE MRDB"/>
    <property type="match status" value="1"/>
</dbReference>
<keyword evidence="6" id="KW-1003">Cell membrane</keyword>
<evidence type="ECO:0000313" key="8">
    <source>
        <dbReference type="Proteomes" id="UP000231343"/>
    </source>
</evidence>
<keyword evidence="2 6" id="KW-0812">Transmembrane</keyword>
<dbReference type="NCBIfam" id="TIGR02210">
    <property type="entry name" value="rodA_shape"/>
    <property type="match status" value="1"/>
</dbReference>
<evidence type="ECO:0000256" key="6">
    <source>
        <dbReference type="HAMAP-Rule" id="MF_02079"/>
    </source>
</evidence>
<dbReference type="UniPathway" id="UPA00219"/>
<comment type="similarity">
    <text evidence="6">Belongs to the SEDS family. MrdB/RodA subfamily.</text>
</comment>
<dbReference type="GO" id="GO:0005886">
    <property type="term" value="C:plasma membrane"/>
    <property type="evidence" value="ECO:0007669"/>
    <property type="project" value="UniProtKB-SubCell"/>
</dbReference>
<evidence type="ECO:0000313" key="7">
    <source>
        <dbReference type="EMBL" id="PIS30458.1"/>
    </source>
</evidence>
<comment type="subcellular location">
    <subcellularLocation>
        <location evidence="6">Cell membrane</location>
        <topology evidence="6">Multi-pass membrane protein</topology>
    </subcellularLocation>
    <subcellularLocation>
        <location evidence="1">Membrane</location>
        <topology evidence="1">Multi-pass membrane protein</topology>
    </subcellularLocation>
</comment>
<sequence>MINFRLLKASDLWLWLAASGLVLFGFFAIFSSSFSLQMKFNGDPLLFVKRQFISFIVGGLGLIIFAYLDYKRLKKLAPYFYIVMLIFLGLVLFGGSKALGAQRWFQIGPFSFQPSEVSKIFLVIALAAFFSVRTRLKSIKDVGELLAMVGLPFLLIFKQPDLGTALVLGVILIGMLAVSGASPKLLILLTSPIISIMLRPFIYLWLIYLVIVALILFLTNASWLDWFLILGLNILVGIAMPIIWSMLKAYQKQRILAFLNPAADPFGAGYHTLQSKIAIGSGGFWGKGFLHGTQTQLQFIPEQHSDFIFSVIGEEFGFLGGVAVLGLFGLFVWRALTIASEVPDLFGAFLASGIAVMTAFHMAANIGMTVGLLPVVGMPLPFVSFGGSSLLMNMISLGILQSLSMRRQKLIF</sequence>
<proteinExistence type="inferred from homology"/>